<name>A0A934VDY0_9BACT</name>
<protein>
    <submittedName>
        <fullName evidence="2">Autotransporter-associated beta strand repeat-containing protein</fullName>
    </submittedName>
</protein>
<reference evidence="2" key="1">
    <citation type="submission" date="2021-01" db="EMBL/GenBank/DDBJ databases">
        <title>Modified the classification status of verrucomicrobia.</title>
        <authorList>
            <person name="Feng X."/>
        </authorList>
    </citation>
    <scope>NUCLEOTIDE SEQUENCE</scope>
    <source>
        <strain evidence="2">KCTC 22201</strain>
    </source>
</reference>
<dbReference type="AlphaFoldDB" id="A0A934VDY0"/>
<evidence type="ECO:0000256" key="1">
    <source>
        <dbReference type="ARBA" id="ARBA00022729"/>
    </source>
</evidence>
<accession>A0A934VDY0</accession>
<sequence>MIACTRLASAAELVKWDIPTGSVATVPPQSTVAGLTATNLTPVGCQNQSNSGAWRVNNFNGTDDYIEFTLTTDSASTVTLESLIFTARARAASGSGDDGEWTDPELILEYSTSSDYSSLTSGGTLDLGPTLLAGDEGTDFSSLEATFFGTDLVISPSTTYYFRLRASNATGLRISRNQLYFNSTDDMVINGSVASASSDLLWAGADGANWNTTELNFTNGGSPSLFTTGDQVTIDTAGGIVVDAGGVEPSNLIVTTGSGLVTLSGGSVTAATLSKSGNSDLSLSGTNSFVGGVSITDGSIIPNSNDSLGSGTINMDGGEINTPSSVTEIANVIEIGAAGGTLDTDDNVTFSEAFSATGGAVEASHRLLKRGSGTLTLSKTGTAFGSQSNVGAAGTSLELDIVAGSVVFEGNGSRFLGGTCDWDAPVTINGGLVMLHGSTIEGTGTISIPSSSTLEARFNRGDSFVENDILLSNSADLSLDCPTGTTSLNIDGEIDGDGNIVTIGNGIVRLTSDNDYTGTTTVSTGTLVLDGSFSNGGQLGSGDVSIAAGATLSVDRGGEVDLTNLITGDGTLILTGTYEVFGGVSSRITLGGANTYTGATEIRGGTVEVPVLADGLSPSSLGAADVFPFSLLLQGGATLDYTGPTASTNREFRLGPGGATIAANGTGPLSFTSTFAMVGEGTGVAERTLTLSGTAPGISSFGMVIEDGINAIHNVVKAGPNTWALTADNIYSGTTTVTEGILRIDGNNLGLGAITIQDGAALGGTGSSGGVATIESGGGLAVTISDWTGVAGVGFDQLALEALDAGSVPMTLTIDSTGLANFVDEAKSFTILTTFSGITNFTSGNVTISAPGFPGVGSWTLSESAGSLVLDYTATPASDYDDWAGPAGFNLVEGPTGDDDGDGVSNEDEYAFGLDPTDGSSVNPIAVALDKTAGTFSYTRRDPALGTNLSYAVWTSTDLDDWIEDDTAVQTPGVTDGDGNQTVGVTLTAAPTAPAFFVRVIATEIPE</sequence>
<dbReference type="SUPFAM" id="SSF51126">
    <property type="entry name" value="Pectin lyase-like"/>
    <property type="match status" value="2"/>
</dbReference>
<comment type="caution">
    <text evidence="2">The sequence shown here is derived from an EMBL/GenBank/DDBJ whole genome shotgun (WGS) entry which is preliminary data.</text>
</comment>
<dbReference type="InterPro" id="IPR011050">
    <property type="entry name" value="Pectin_lyase_fold/virulence"/>
</dbReference>
<proteinExistence type="predicted"/>
<keyword evidence="1" id="KW-0732">Signal</keyword>
<keyword evidence="3" id="KW-1185">Reference proteome</keyword>
<evidence type="ECO:0000313" key="3">
    <source>
        <dbReference type="Proteomes" id="UP000658278"/>
    </source>
</evidence>
<dbReference type="EMBL" id="JAENII010000004">
    <property type="protein sequence ID" value="MBK1826744.1"/>
    <property type="molecule type" value="Genomic_DNA"/>
</dbReference>
<dbReference type="NCBIfam" id="TIGR02601">
    <property type="entry name" value="autotrns_rpt"/>
    <property type="match status" value="3"/>
</dbReference>
<dbReference type="InterPro" id="IPR013425">
    <property type="entry name" value="Autotrns_rpt"/>
</dbReference>
<dbReference type="Pfam" id="PF12951">
    <property type="entry name" value="PATR"/>
    <property type="match status" value="4"/>
</dbReference>
<organism evidence="2 3">
    <name type="scientific">Haloferula rosea</name>
    <dbReference type="NCBI Taxonomy" id="490093"/>
    <lineage>
        <taxon>Bacteria</taxon>
        <taxon>Pseudomonadati</taxon>
        <taxon>Verrucomicrobiota</taxon>
        <taxon>Verrucomicrobiia</taxon>
        <taxon>Verrucomicrobiales</taxon>
        <taxon>Verrucomicrobiaceae</taxon>
        <taxon>Haloferula</taxon>
    </lineage>
</organism>
<dbReference type="Proteomes" id="UP000658278">
    <property type="component" value="Unassembled WGS sequence"/>
</dbReference>
<dbReference type="RefSeq" id="WP_234044552.1">
    <property type="nucleotide sequence ID" value="NZ_JAENII010000004.1"/>
</dbReference>
<evidence type="ECO:0000313" key="2">
    <source>
        <dbReference type="EMBL" id="MBK1826744.1"/>
    </source>
</evidence>
<gene>
    <name evidence="2" type="ORF">JIN81_06925</name>
</gene>